<evidence type="ECO:0000313" key="2">
    <source>
        <dbReference type="EMBL" id="KAG7562507.1"/>
    </source>
</evidence>
<evidence type="ECO:0000256" key="1">
    <source>
        <dbReference type="SAM" id="MobiDB-lite"/>
    </source>
</evidence>
<proteinExistence type="predicted"/>
<sequence length="74" mass="8179">MAPKFRVRPRREQIVVPCTPELTSLLACFATSGDLQHKAECSAAAKNLHKCMETRPKSGKGRKSEINALLSKIK</sequence>
<name>A0A8K0JP24_9TREE</name>
<organism evidence="2 3">
    <name type="scientific">Filobasidium floriforme</name>
    <dbReference type="NCBI Taxonomy" id="5210"/>
    <lineage>
        <taxon>Eukaryota</taxon>
        <taxon>Fungi</taxon>
        <taxon>Dikarya</taxon>
        <taxon>Basidiomycota</taxon>
        <taxon>Agaricomycotina</taxon>
        <taxon>Tremellomycetes</taxon>
        <taxon>Filobasidiales</taxon>
        <taxon>Filobasidiaceae</taxon>
        <taxon>Filobasidium</taxon>
    </lineage>
</organism>
<feature type="region of interest" description="Disordered" evidence="1">
    <location>
        <begin position="54"/>
        <end position="74"/>
    </location>
</feature>
<evidence type="ECO:0000313" key="3">
    <source>
        <dbReference type="Proteomes" id="UP000812966"/>
    </source>
</evidence>
<accession>A0A8K0JP24</accession>
<dbReference type="EMBL" id="JABELV010000031">
    <property type="protein sequence ID" value="KAG7562507.1"/>
    <property type="molecule type" value="Genomic_DNA"/>
</dbReference>
<reference evidence="2" key="1">
    <citation type="submission" date="2020-04" db="EMBL/GenBank/DDBJ databases">
        <title>Analysis of mating type loci in Filobasidium floriforme.</title>
        <authorList>
            <person name="Nowrousian M."/>
        </authorList>
    </citation>
    <scope>NUCLEOTIDE SEQUENCE</scope>
    <source>
        <strain evidence="2">CBS 6242</strain>
    </source>
</reference>
<dbReference type="AlphaFoldDB" id="A0A8K0JP24"/>
<comment type="caution">
    <text evidence="2">The sequence shown here is derived from an EMBL/GenBank/DDBJ whole genome shotgun (WGS) entry which is preliminary data.</text>
</comment>
<dbReference type="OrthoDB" id="2210at2759"/>
<gene>
    <name evidence="2" type="ORF">FFLO_02086</name>
</gene>
<keyword evidence="3" id="KW-1185">Reference proteome</keyword>
<dbReference type="Proteomes" id="UP000812966">
    <property type="component" value="Unassembled WGS sequence"/>
</dbReference>
<protein>
    <submittedName>
        <fullName evidence="2">Uncharacterized protein</fullName>
    </submittedName>
</protein>